<dbReference type="Proteomes" id="UP000031523">
    <property type="component" value="Chromosome"/>
</dbReference>
<dbReference type="Pfam" id="PF04267">
    <property type="entry name" value="SoxD"/>
    <property type="match status" value="1"/>
</dbReference>
<accession>A0A0B5EK13</accession>
<dbReference type="Gene3D" id="3.30.2270.10">
    <property type="entry name" value="Folate-binding superfamily"/>
    <property type="match status" value="1"/>
</dbReference>
<dbReference type="KEGG" id="sals:SLNWT_1483"/>
<dbReference type="EMBL" id="CP010519">
    <property type="protein sequence ID" value="AJE81859.1"/>
    <property type="molecule type" value="Genomic_DNA"/>
</dbReference>
<protein>
    <submittedName>
        <fullName evidence="1">Sarcosine oxidase subunit alpha</fullName>
    </submittedName>
</protein>
<keyword evidence="2" id="KW-1185">Reference proteome</keyword>
<dbReference type="InterPro" id="IPR006279">
    <property type="entry name" value="SoxD"/>
</dbReference>
<proteinExistence type="predicted"/>
<evidence type="ECO:0000313" key="2">
    <source>
        <dbReference type="Proteomes" id="UP000031523"/>
    </source>
</evidence>
<dbReference type="GO" id="GO:0008115">
    <property type="term" value="F:sarcosine oxidase activity"/>
    <property type="evidence" value="ECO:0007669"/>
    <property type="project" value="InterPro"/>
</dbReference>
<dbReference type="GO" id="GO:0046653">
    <property type="term" value="P:tetrahydrofolate metabolic process"/>
    <property type="evidence" value="ECO:0007669"/>
    <property type="project" value="InterPro"/>
</dbReference>
<sequence>MLLIACPWCGPRDEAEFHYGPPAHHDHPADPALLSDEEWGRYLFFHDNTRGPRAERCCHSAGCRRWFHTVRDTAHHEILAVHRIGEPKPETA</sequence>
<dbReference type="InterPro" id="IPR038561">
    <property type="entry name" value="SoxD_sf"/>
</dbReference>
<evidence type="ECO:0000313" key="1">
    <source>
        <dbReference type="EMBL" id="AJE81859.1"/>
    </source>
</evidence>
<dbReference type="AlphaFoldDB" id="A0A0B5EK13"/>
<reference evidence="1 2" key="1">
    <citation type="submission" date="2015-01" db="EMBL/GenBank/DDBJ databases">
        <title>Enhanced salinomycin production by adjusting the supply of polyketide extender units in Streptomyce albus DSM 41398.</title>
        <authorList>
            <person name="Lu C."/>
        </authorList>
    </citation>
    <scope>NUCLEOTIDE SEQUENCE [LARGE SCALE GENOMIC DNA]</scope>
    <source>
        <strain evidence="2">ATCC 21838 / DSM 41398 / FERM P-419 / JCM 4703 / NBRC 107858</strain>
    </source>
</reference>
<name>A0A0B5EK13_STRA4</name>
<organism evidence="1 2">
    <name type="scientific">Streptomyces albus (strain ATCC 21838 / DSM 41398 / FERM P-419 / JCM 4703 / NBRC 107858)</name>
    <dbReference type="NCBI Taxonomy" id="1081613"/>
    <lineage>
        <taxon>Bacteria</taxon>
        <taxon>Bacillati</taxon>
        <taxon>Actinomycetota</taxon>
        <taxon>Actinomycetes</taxon>
        <taxon>Kitasatosporales</taxon>
        <taxon>Streptomycetaceae</taxon>
        <taxon>Streptomyces</taxon>
    </lineage>
</organism>
<gene>
    <name evidence="1" type="ORF">SLNWT_1483</name>
</gene>